<accession>A0A1B7HJM6</accession>
<dbReference type="EMBL" id="LXEO01000049">
    <property type="protein sequence ID" value="OAT15808.1"/>
    <property type="molecule type" value="Genomic_DNA"/>
</dbReference>
<dbReference type="PATRIC" id="fig|1354255.3.peg.3351"/>
<comment type="caution">
    <text evidence="1">The sequence shown here is derived from an EMBL/GenBank/DDBJ whole genome shotgun (WGS) entry which is preliminary data.</text>
</comment>
<evidence type="ECO:0000313" key="2">
    <source>
        <dbReference type="Proteomes" id="UP000078286"/>
    </source>
</evidence>
<gene>
    <name evidence="1" type="ORF">M979_3256</name>
</gene>
<evidence type="ECO:0000313" key="1">
    <source>
        <dbReference type="EMBL" id="OAT15808.1"/>
    </source>
</evidence>
<proteinExistence type="predicted"/>
<organism evidence="1 2">
    <name type="scientific">Buttiauxella noackiae ATCC 51607</name>
    <dbReference type="NCBI Taxonomy" id="1354255"/>
    <lineage>
        <taxon>Bacteria</taxon>
        <taxon>Pseudomonadati</taxon>
        <taxon>Pseudomonadota</taxon>
        <taxon>Gammaproteobacteria</taxon>
        <taxon>Enterobacterales</taxon>
        <taxon>Enterobacteriaceae</taxon>
        <taxon>Buttiauxella</taxon>
    </lineage>
</organism>
<keyword evidence="2" id="KW-1185">Reference proteome</keyword>
<protein>
    <submittedName>
        <fullName evidence="1">Uncharacterized protein</fullName>
    </submittedName>
</protein>
<dbReference type="Proteomes" id="UP000078286">
    <property type="component" value="Unassembled WGS sequence"/>
</dbReference>
<dbReference type="AlphaFoldDB" id="A0A1B7HJM6"/>
<name>A0A1B7HJM6_9ENTR</name>
<reference evidence="1 2" key="1">
    <citation type="submission" date="2016-04" db="EMBL/GenBank/DDBJ databases">
        <title>ATOL: Assembling a taxonomically balanced genome-scale reconstruction of the evolutionary history of the Enterobacteriaceae.</title>
        <authorList>
            <person name="Plunkett G.III."/>
            <person name="Neeno-Eckwall E.C."/>
            <person name="Glasner J.D."/>
            <person name="Perna N.T."/>
        </authorList>
    </citation>
    <scope>NUCLEOTIDE SEQUENCE [LARGE SCALE GENOMIC DNA]</scope>
    <source>
        <strain evidence="1 2">ATCC 51607</strain>
    </source>
</reference>
<sequence>MPTILLITQRYLHRDASFCGGWQKTIYPPDGAHIFANMTKSYNHAKSTALIIIFNII</sequence>
<dbReference type="RefSeq" id="WP_157093261.1">
    <property type="nucleotide sequence ID" value="NZ_LXEO01000049.1"/>
</dbReference>